<comment type="similarity">
    <text evidence="1 5">Belongs to the glycosyl hydrolase 43 family.</text>
</comment>
<keyword evidence="3 5" id="KW-0326">Glycosidase</keyword>
<keyword evidence="4" id="KW-0624">Polysaccharide degradation</keyword>
<comment type="caution">
    <text evidence="8">The sequence shown here is derived from an EMBL/GenBank/DDBJ whole genome shotgun (WGS) entry which is preliminary data.</text>
</comment>
<accession>A0ABS4TX81</accession>
<evidence type="ECO:0000259" key="6">
    <source>
        <dbReference type="PROSITE" id="PS50022"/>
    </source>
</evidence>
<dbReference type="Proteomes" id="UP001519332">
    <property type="component" value="Unassembled WGS sequence"/>
</dbReference>
<dbReference type="Gene3D" id="2.115.10.20">
    <property type="entry name" value="Glycosyl hydrolase domain, family 43"/>
    <property type="match status" value="1"/>
</dbReference>
<dbReference type="CDD" id="cd08982">
    <property type="entry name" value="GH43-like"/>
    <property type="match status" value="1"/>
</dbReference>
<keyword evidence="2 5" id="KW-0378">Hydrolase</keyword>
<protein>
    <recommendedName>
        <fullName evidence="10">1,4-beta-xylanase</fullName>
    </recommendedName>
</protein>
<dbReference type="SUPFAM" id="SSF75005">
    <property type="entry name" value="Arabinanase/levansucrase/invertase"/>
    <property type="match status" value="1"/>
</dbReference>
<dbReference type="SUPFAM" id="SSF49265">
    <property type="entry name" value="Fibronectin type III"/>
    <property type="match status" value="1"/>
</dbReference>
<dbReference type="Gene3D" id="2.60.120.260">
    <property type="entry name" value="Galactose-binding domain-like"/>
    <property type="match status" value="1"/>
</dbReference>
<reference evidence="8 9" key="1">
    <citation type="submission" date="2021-03" db="EMBL/GenBank/DDBJ databases">
        <title>Sequencing the genomes of 1000 actinobacteria strains.</title>
        <authorList>
            <person name="Klenk H.-P."/>
        </authorList>
    </citation>
    <scope>NUCLEOTIDE SEQUENCE [LARGE SCALE GENOMIC DNA]</scope>
    <source>
        <strain evidence="8 9">DSM 46670</strain>
    </source>
</reference>
<evidence type="ECO:0000256" key="4">
    <source>
        <dbReference type="ARBA" id="ARBA00023326"/>
    </source>
</evidence>
<dbReference type="Pfam" id="PF04616">
    <property type="entry name" value="Glyco_hydro_43"/>
    <property type="match status" value="1"/>
</dbReference>
<dbReference type="InterPro" id="IPR008979">
    <property type="entry name" value="Galactose-bd-like_sf"/>
</dbReference>
<sequence>MNRVICNPLDLAYRYQDIRPMRDPRTVHREAADPSVVLYAGRYYMFASMARGFWHSLDLVTWEYQPTEKLPPLGYAPDAREINGALYLSASRRGVVCPFFRSTNPLADDFEEVTPGTFDFWDPHLFQDKDGTTYFYWGCDNRTPIRGTEIDPVTFERVGETADLFGSDIAAHGWERSGENHVLQPPRTEREKLIRQYIGTDPFIEGAWMNRHGDTYYLQYAAPATELNTYADGYYTAESPLGPFTYSPNSPFSYKPGGFITGAGHGSTFQDRHGNWWHASTMRISVNHNFERRIGLFPAGFDEDGVLFCNQNFADYPTSVPDRAFDPWKEAAPQWMLVSYRAHATSSSSVDGHSAGLAVDEDVRTWWAAGTNAPGEWLQIDLGAPKTVHAIQVNLADHHLADRAAADADAVQLEWEVRGIFRENEPAELLVEASTDGHTWTTVHDGRDTGRDTPHLFVTLDRPLSLRHVRVTVGRLPFGGQFAVSGLRVFGRGTGSAPGVTAPHATRVDERTAHIEWEPVPGVQGYNVRFGLTRDKLYHSWLLYEQTDLDLRALNAGTDCWIAVDAFNENGVTAGTPTLAAR</sequence>
<dbReference type="PANTHER" id="PTHR42812">
    <property type="entry name" value="BETA-XYLOSIDASE"/>
    <property type="match status" value="1"/>
</dbReference>
<feature type="domain" description="Fibronectin type-III" evidence="7">
    <location>
        <begin position="499"/>
        <end position="582"/>
    </location>
</feature>
<gene>
    <name evidence="8" type="ORF">JOF56_009372</name>
</gene>
<evidence type="ECO:0000259" key="7">
    <source>
        <dbReference type="PROSITE" id="PS50853"/>
    </source>
</evidence>
<dbReference type="Pfam" id="PF00754">
    <property type="entry name" value="F5_F8_type_C"/>
    <property type="match status" value="1"/>
</dbReference>
<dbReference type="InterPro" id="IPR051795">
    <property type="entry name" value="Glycosyl_Hydrlase_43"/>
</dbReference>
<dbReference type="SUPFAM" id="SSF49785">
    <property type="entry name" value="Galactose-binding domain-like"/>
    <property type="match status" value="1"/>
</dbReference>
<dbReference type="PROSITE" id="PS50022">
    <property type="entry name" value="FA58C_3"/>
    <property type="match status" value="1"/>
</dbReference>
<dbReference type="PANTHER" id="PTHR42812:SF14">
    <property type="entry name" value="SECRETED PROTEIN"/>
    <property type="match status" value="1"/>
</dbReference>
<dbReference type="InterPro" id="IPR000421">
    <property type="entry name" value="FA58C"/>
</dbReference>
<dbReference type="Gene3D" id="2.60.40.10">
    <property type="entry name" value="Immunoglobulins"/>
    <property type="match status" value="1"/>
</dbReference>
<evidence type="ECO:0000256" key="5">
    <source>
        <dbReference type="RuleBase" id="RU361187"/>
    </source>
</evidence>
<dbReference type="InterPro" id="IPR003961">
    <property type="entry name" value="FN3_dom"/>
</dbReference>
<dbReference type="InterPro" id="IPR013783">
    <property type="entry name" value="Ig-like_fold"/>
</dbReference>
<dbReference type="InterPro" id="IPR006710">
    <property type="entry name" value="Glyco_hydro_43"/>
</dbReference>
<dbReference type="InterPro" id="IPR036116">
    <property type="entry name" value="FN3_sf"/>
</dbReference>
<dbReference type="InterPro" id="IPR023296">
    <property type="entry name" value="Glyco_hydro_beta-prop_sf"/>
</dbReference>
<keyword evidence="9" id="KW-1185">Reference proteome</keyword>
<name>A0ABS4TX81_9PSEU</name>
<proteinExistence type="inferred from homology"/>
<dbReference type="PROSITE" id="PS50853">
    <property type="entry name" value="FN3"/>
    <property type="match status" value="1"/>
</dbReference>
<keyword evidence="4" id="KW-0119">Carbohydrate metabolism</keyword>
<evidence type="ECO:0000256" key="2">
    <source>
        <dbReference type="ARBA" id="ARBA00022801"/>
    </source>
</evidence>
<feature type="domain" description="F5/8 type C" evidence="6">
    <location>
        <begin position="330"/>
        <end position="492"/>
    </location>
</feature>
<evidence type="ECO:0008006" key="10">
    <source>
        <dbReference type="Google" id="ProtNLM"/>
    </source>
</evidence>
<evidence type="ECO:0000313" key="8">
    <source>
        <dbReference type="EMBL" id="MBP2328987.1"/>
    </source>
</evidence>
<evidence type="ECO:0000313" key="9">
    <source>
        <dbReference type="Proteomes" id="UP001519332"/>
    </source>
</evidence>
<evidence type="ECO:0000256" key="1">
    <source>
        <dbReference type="ARBA" id="ARBA00009865"/>
    </source>
</evidence>
<organism evidence="8 9">
    <name type="scientific">Kibdelosporangium banguiense</name>
    <dbReference type="NCBI Taxonomy" id="1365924"/>
    <lineage>
        <taxon>Bacteria</taxon>
        <taxon>Bacillati</taxon>
        <taxon>Actinomycetota</taxon>
        <taxon>Actinomycetes</taxon>
        <taxon>Pseudonocardiales</taxon>
        <taxon>Pseudonocardiaceae</taxon>
        <taxon>Kibdelosporangium</taxon>
    </lineage>
</organism>
<evidence type="ECO:0000256" key="3">
    <source>
        <dbReference type="ARBA" id="ARBA00023295"/>
    </source>
</evidence>
<dbReference type="EMBL" id="JAGINW010000001">
    <property type="protein sequence ID" value="MBP2328987.1"/>
    <property type="molecule type" value="Genomic_DNA"/>
</dbReference>
<dbReference type="RefSeq" id="WP_209645873.1">
    <property type="nucleotide sequence ID" value="NZ_JAGINW010000001.1"/>
</dbReference>